<gene>
    <name evidence="1" type="ORF">EVEC_LOCUS593</name>
</gene>
<evidence type="ECO:0000313" key="2">
    <source>
        <dbReference type="Proteomes" id="UP000274131"/>
    </source>
</evidence>
<organism evidence="3">
    <name type="scientific">Enterobius vermicularis</name>
    <name type="common">Human pinworm</name>
    <dbReference type="NCBI Taxonomy" id="51028"/>
    <lineage>
        <taxon>Eukaryota</taxon>
        <taxon>Metazoa</taxon>
        <taxon>Ecdysozoa</taxon>
        <taxon>Nematoda</taxon>
        <taxon>Chromadorea</taxon>
        <taxon>Rhabditida</taxon>
        <taxon>Spirurina</taxon>
        <taxon>Oxyuridomorpha</taxon>
        <taxon>Oxyuroidea</taxon>
        <taxon>Oxyuridae</taxon>
        <taxon>Enterobius</taxon>
    </lineage>
</organism>
<protein>
    <submittedName>
        <fullName evidence="3">Rx_N domain-containing protein</fullName>
    </submittedName>
</protein>
<evidence type="ECO:0000313" key="3">
    <source>
        <dbReference type="WBParaSite" id="EVEC_0000086901-mRNA-1"/>
    </source>
</evidence>
<dbReference type="Proteomes" id="UP000274131">
    <property type="component" value="Unassembled WGS sequence"/>
</dbReference>
<dbReference type="WBParaSite" id="EVEC_0000086901-mRNA-1">
    <property type="protein sequence ID" value="EVEC_0000086901-mRNA-1"/>
    <property type="gene ID" value="EVEC_0000086901"/>
</dbReference>
<reference evidence="3" key="1">
    <citation type="submission" date="2017-02" db="UniProtKB">
        <authorList>
            <consortium name="WormBaseParasite"/>
        </authorList>
    </citation>
    <scope>IDENTIFICATION</scope>
</reference>
<name>A0A0N4UU28_ENTVE</name>
<reference evidence="1 2" key="2">
    <citation type="submission" date="2018-10" db="EMBL/GenBank/DDBJ databases">
        <authorList>
            <consortium name="Pathogen Informatics"/>
        </authorList>
    </citation>
    <scope>NUCLEOTIDE SEQUENCE [LARGE SCALE GENOMIC DNA]</scope>
</reference>
<keyword evidence="2" id="KW-1185">Reference proteome</keyword>
<dbReference type="EMBL" id="UXUI01001489">
    <property type="protein sequence ID" value="VDD85450.1"/>
    <property type="molecule type" value="Genomic_DNA"/>
</dbReference>
<dbReference type="AlphaFoldDB" id="A0A0N4UU28"/>
<evidence type="ECO:0000313" key="1">
    <source>
        <dbReference type="EMBL" id="VDD85450.1"/>
    </source>
</evidence>
<sequence>MITSSFLARWKMQEEQDGIGKDRVAETVWKRWNHNAVAKICLEINVLISGLSETAVRISQKDLGYGDYNEFM</sequence>
<accession>A0A0N4UU28</accession>
<proteinExistence type="predicted"/>